<evidence type="ECO:0008006" key="4">
    <source>
        <dbReference type="Google" id="ProtNLM"/>
    </source>
</evidence>
<dbReference type="Proteomes" id="UP000256345">
    <property type="component" value="Unassembled WGS sequence"/>
</dbReference>
<evidence type="ECO:0000313" key="3">
    <source>
        <dbReference type="Proteomes" id="UP000256345"/>
    </source>
</evidence>
<gene>
    <name evidence="2" type="ORF">ATI61_111192</name>
</gene>
<accession>A0ABX9JT20</accession>
<feature type="transmembrane region" description="Helical" evidence="1">
    <location>
        <begin position="173"/>
        <end position="206"/>
    </location>
</feature>
<comment type="caution">
    <text evidence="2">The sequence shown here is derived from an EMBL/GenBank/DDBJ whole genome shotgun (WGS) entry which is preliminary data.</text>
</comment>
<keyword evidence="3" id="KW-1185">Reference proteome</keyword>
<proteinExistence type="predicted"/>
<evidence type="ECO:0000313" key="2">
    <source>
        <dbReference type="EMBL" id="REG26642.1"/>
    </source>
</evidence>
<sequence>MDGPLCGTNSRHVKTTSPWRLIAVGLGFFLASCSAPRASLPTPTSAQELSRSVLILEKTPGGQITHSWEPLSSFDLSKLPYRASSTTVEGPIVRAAWTRDCEEESDACMDMCRKSLRGRNWSHANKGSKEEDCRRRCRPAYLGCCQLREQAEALKFTAADNAVLWLKQHHEELLVGTVVIITGVAFIVTVVGSGGTTLVLVPALLLVSSETPIVPQLAQVKP</sequence>
<name>A0ABX9JT20_9BACT</name>
<reference evidence="2 3" key="1">
    <citation type="submission" date="2018-08" db="EMBL/GenBank/DDBJ databases">
        <title>Genomic Encyclopedia of Archaeal and Bacterial Type Strains, Phase II (KMG-II): from individual species to whole genera.</title>
        <authorList>
            <person name="Goeker M."/>
        </authorList>
    </citation>
    <scope>NUCLEOTIDE SEQUENCE [LARGE SCALE GENOMIC DNA]</scope>
    <source>
        <strain evidence="2 3">DSM 2261</strain>
    </source>
</reference>
<dbReference type="EMBL" id="QUMU01000011">
    <property type="protein sequence ID" value="REG26642.1"/>
    <property type="molecule type" value="Genomic_DNA"/>
</dbReference>
<keyword evidence="1" id="KW-1133">Transmembrane helix</keyword>
<organism evidence="2 3">
    <name type="scientific">Archangium gephyra</name>
    <dbReference type="NCBI Taxonomy" id="48"/>
    <lineage>
        <taxon>Bacteria</taxon>
        <taxon>Pseudomonadati</taxon>
        <taxon>Myxococcota</taxon>
        <taxon>Myxococcia</taxon>
        <taxon>Myxococcales</taxon>
        <taxon>Cystobacterineae</taxon>
        <taxon>Archangiaceae</taxon>
        <taxon>Archangium</taxon>
    </lineage>
</organism>
<protein>
    <recommendedName>
        <fullName evidence="4">Transmembrane protein</fullName>
    </recommendedName>
</protein>
<keyword evidence="1" id="KW-0472">Membrane</keyword>
<keyword evidence="1" id="KW-0812">Transmembrane</keyword>
<evidence type="ECO:0000256" key="1">
    <source>
        <dbReference type="SAM" id="Phobius"/>
    </source>
</evidence>